<keyword evidence="2 6" id="KW-0812">Transmembrane</keyword>
<dbReference type="PANTHER" id="PTHR33048">
    <property type="entry name" value="PTH11-LIKE INTEGRAL MEMBRANE PROTEIN (AFU_ORTHOLOGUE AFUA_5G11245)"/>
    <property type="match status" value="1"/>
</dbReference>
<feature type="transmembrane region" description="Helical" evidence="6">
    <location>
        <begin position="81"/>
        <end position="108"/>
    </location>
</feature>
<name>A0A2C5XZ69_9HYPO</name>
<comment type="subcellular location">
    <subcellularLocation>
        <location evidence="1">Membrane</location>
        <topology evidence="1">Multi-pass membrane protein</topology>
    </subcellularLocation>
</comment>
<feature type="domain" description="Rhodopsin" evidence="7">
    <location>
        <begin position="4"/>
        <end position="183"/>
    </location>
</feature>
<evidence type="ECO:0000259" key="7">
    <source>
        <dbReference type="Pfam" id="PF20684"/>
    </source>
</evidence>
<dbReference type="Pfam" id="PF20684">
    <property type="entry name" value="Fung_rhodopsin"/>
    <property type="match status" value="1"/>
</dbReference>
<evidence type="ECO:0000313" key="8">
    <source>
        <dbReference type="EMBL" id="PHH71168.1"/>
    </source>
</evidence>
<evidence type="ECO:0000256" key="2">
    <source>
        <dbReference type="ARBA" id="ARBA00022692"/>
    </source>
</evidence>
<keyword evidence="3 6" id="KW-1133">Transmembrane helix</keyword>
<dbReference type="OrthoDB" id="5329176at2759"/>
<dbReference type="Proteomes" id="UP000224854">
    <property type="component" value="Unassembled WGS sequence"/>
</dbReference>
<dbReference type="AlphaFoldDB" id="A0A2C5XZ69"/>
<feature type="transmembrane region" description="Helical" evidence="6">
    <location>
        <begin position="39"/>
        <end position="61"/>
    </location>
</feature>
<keyword evidence="4 6" id="KW-0472">Membrane</keyword>
<feature type="transmembrane region" description="Helical" evidence="6">
    <location>
        <begin position="120"/>
        <end position="142"/>
    </location>
</feature>
<feature type="transmembrane region" description="Helical" evidence="6">
    <location>
        <begin position="6"/>
        <end position="27"/>
    </location>
</feature>
<dbReference type="EMBL" id="NJEU01000711">
    <property type="protein sequence ID" value="PHH71168.1"/>
    <property type="molecule type" value="Genomic_DNA"/>
</dbReference>
<dbReference type="InterPro" id="IPR052337">
    <property type="entry name" value="SAT4-like"/>
</dbReference>
<evidence type="ECO:0000256" key="5">
    <source>
        <dbReference type="ARBA" id="ARBA00038359"/>
    </source>
</evidence>
<gene>
    <name evidence="8" type="ORF">CDD82_6711</name>
</gene>
<proteinExistence type="inferred from homology"/>
<organism evidence="8 9">
    <name type="scientific">Ophiocordyceps australis</name>
    <dbReference type="NCBI Taxonomy" id="1399860"/>
    <lineage>
        <taxon>Eukaryota</taxon>
        <taxon>Fungi</taxon>
        <taxon>Dikarya</taxon>
        <taxon>Ascomycota</taxon>
        <taxon>Pezizomycotina</taxon>
        <taxon>Sordariomycetes</taxon>
        <taxon>Hypocreomycetidae</taxon>
        <taxon>Hypocreales</taxon>
        <taxon>Ophiocordycipitaceae</taxon>
        <taxon>Ophiocordyceps</taxon>
    </lineage>
</organism>
<feature type="transmembrane region" description="Helical" evidence="6">
    <location>
        <begin position="154"/>
        <end position="182"/>
    </location>
</feature>
<evidence type="ECO:0000313" key="9">
    <source>
        <dbReference type="Proteomes" id="UP000224854"/>
    </source>
</evidence>
<dbReference type="PANTHER" id="PTHR33048:SF47">
    <property type="entry name" value="INTEGRAL MEMBRANE PROTEIN-RELATED"/>
    <property type="match status" value="1"/>
</dbReference>
<comment type="caution">
    <text evidence="8">The sequence shown here is derived from an EMBL/GenBank/DDBJ whole genome shotgun (WGS) entry which is preliminary data.</text>
</comment>
<evidence type="ECO:0000256" key="1">
    <source>
        <dbReference type="ARBA" id="ARBA00004141"/>
    </source>
</evidence>
<reference evidence="8 9" key="1">
    <citation type="submission" date="2017-06" db="EMBL/GenBank/DDBJ databases">
        <title>Ant-infecting Ophiocordyceps genomes reveal a high diversity of potential behavioral manipulation genes and a possible major role for enterotoxins.</title>
        <authorList>
            <person name="De Bekker C."/>
            <person name="Evans H.C."/>
            <person name="Brachmann A."/>
            <person name="Hughes D.P."/>
        </authorList>
    </citation>
    <scope>NUCLEOTIDE SEQUENCE [LARGE SCALE GENOMIC DNA]</scope>
    <source>
        <strain evidence="8 9">1348a</strain>
    </source>
</reference>
<sequence>MLVSYTWELVLTLSLFAAKTATLLLFFQIFNVSPTMRAAIRGGIGFNLGISVVNVVMRLASMPDSFVLGAVDPGERRSGVAARWILAQGLMRVVLDVYMFVLPLPLVARLKMPLRKRVQVWAVFCTGFFGVVASIVAIVYLIKVEFSSDSDTTWHMGILVNCNLVEMSVATIIASTPGFALFMRRHVAASKPLSFIRRRLGSAADAKNTPAATRRQDCLHCQRRAQYPTESWALESRNACRHCGNRYSQNVTATMLTTIDVERAS</sequence>
<evidence type="ECO:0000256" key="6">
    <source>
        <dbReference type="SAM" id="Phobius"/>
    </source>
</evidence>
<evidence type="ECO:0000256" key="4">
    <source>
        <dbReference type="ARBA" id="ARBA00023136"/>
    </source>
</evidence>
<dbReference type="GO" id="GO:0016020">
    <property type="term" value="C:membrane"/>
    <property type="evidence" value="ECO:0007669"/>
    <property type="project" value="UniProtKB-SubCell"/>
</dbReference>
<comment type="similarity">
    <text evidence="5">Belongs to the SAT4 family.</text>
</comment>
<keyword evidence="9" id="KW-1185">Reference proteome</keyword>
<accession>A0A2C5XZ69</accession>
<protein>
    <recommendedName>
        <fullName evidence="7">Rhodopsin domain-containing protein</fullName>
    </recommendedName>
</protein>
<dbReference type="InterPro" id="IPR049326">
    <property type="entry name" value="Rhodopsin_dom_fungi"/>
</dbReference>
<evidence type="ECO:0000256" key="3">
    <source>
        <dbReference type="ARBA" id="ARBA00022989"/>
    </source>
</evidence>